<reference evidence="3 4" key="1">
    <citation type="submission" date="2017-09" db="EMBL/GenBank/DDBJ databases">
        <title>Complete Genome Sequences of Two Strains of the Meat Spoilage Bacterium Brochothrix thermosphacta Isolated from Ground Chicken.</title>
        <authorList>
            <person name="Paoli G.C."/>
            <person name="Wijey C."/>
            <person name="Chen C.-Y."/>
            <person name="Nguyen L."/>
            <person name="Yan X."/>
            <person name="Irwin P.L."/>
        </authorList>
    </citation>
    <scope>NUCLEOTIDE SEQUENCE [LARGE SCALE GENOMIC DNA]</scope>
    <source>
        <strain evidence="3 4">BI</strain>
    </source>
</reference>
<dbReference type="InterPro" id="IPR034829">
    <property type="entry name" value="DnaD-like_sf"/>
</dbReference>
<evidence type="ECO:0000259" key="2">
    <source>
        <dbReference type="Pfam" id="PF07261"/>
    </source>
</evidence>
<sequence length="160" mass="18172">MSLIINFWETNAFSKLVPNTVQKLTGWLSDFDNQADVLVHAMEYAIAGGTQKMNFAYVNGILKKWQTRGFRTLADVLLSEKAQQTTGNKTFSKADIVPDWLEKYLVEQALVDEQAKGIIIPRIHKDKPEIVTDPVILERISKLREDLKAEINQKTLRGAK</sequence>
<gene>
    <name evidence="3" type="ORF">CNY62_01395</name>
</gene>
<dbReference type="Pfam" id="PF07261">
    <property type="entry name" value="DnaB_2"/>
    <property type="match status" value="1"/>
</dbReference>
<dbReference type="KEGG" id="bths:CNY62_01395"/>
<accession>A0A291BV14</accession>
<dbReference type="Gene3D" id="1.10.10.630">
    <property type="entry name" value="DnaD domain-like"/>
    <property type="match status" value="1"/>
</dbReference>
<dbReference type="RefSeq" id="WP_081312081.1">
    <property type="nucleotide sequence ID" value="NZ_CP023483.1"/>
</dbReference>
<dbReference type="EMBL" id="CP023483">
    <property type="protein sequence ID" value="ATF25141.1"/>
    <property type="molecule type" value="Genomic_DNA"/>
</dbReference>
<keyword evidence="4" id="KW-1185">Reference proteome</keyword>
<evidence type="ECO:0000313" key="4">
    <source>
        <dbReference type="Proteomes" id="UP000243591"/>
    </source>
</evidence>
<dbReference type="PANTHER" id="PTHR37293:SF7">
    <property type="entry name" value="HYPOTHETICAL PHAGE PROTEIN"/>
    <property type="match status" value="1"/>
</dbReference>
<evidence type="ECO:0000313" key="3">
    <source>
        <dbReference type="EMBL" id="ATF25141.1"/>
    </source>
</evidence>
<feature type="domain" description="DnaB/C C-terminal" evidence="2">
    <location>
        <begin position="6"/>
        <end position="76"/>
    </location>
</feature>
<proteinExistence type="inferred from homology"/>
<name>A0A291BV14_BROTH</name>
<dbReference type="AlphaFoldDB" id="A0A291BV14"/>
<protein>
    <submittedName>
        <fullName evidence="3">DnaD domain protein</fullName>
    </submittedName>
</protein>
<dbReference type="SUPFAM" id="SSF158499">
    <property type="entry name" value="DnaD domain-like"/>
    <property type="match status" value="1"/>
</dbReference>
<evidence type="ECO:0000256" key="1">
    <source>
        <dbReference type="ARBA" id="ARBA00093462"/>
    </source>
</evidence>
<dbReference type="NCBIfam" id="TIGR01446">
    <property type="entry name" value="DnaD_dom"/>
    <property type="match status" value="1"/>
</dbReference>
<organism evidence="3 4">
    <name type="scientific">Brochothrix thermosphacta</name>
    <name type="common">Microbacterium thermosphactum</name>
    <dbReference type="NCBI Taxonomy" id="2756"/>
    <lineage>
        <taxon>Bacteria</taxon>
        <taxon>Bacillati</taxon>
        <taxon>Bacillota</taxon>
        <taxon>Bacilli</taxon>
        <taxon>Bacillales</taxon>
        <taxon>Listeriaceae</taxon>
        <taxon>Brochothrix</taxon>
    </lineage>
</organism>
<comment type="similarity">
    <text evidence="1">Belongs to the DnaB/DnaD family.</text>
</comment>
<dbReference type="InterPro" id="IPR006343">
    <property type="entry name" value="DnaB/C_C"/>
</dbReference>
<dbReference type="PANTHER" id="PTHR37293">
    <property type="entry name" value="PHAGE REPLICATION PROTEIN-RELATED"/>
    <property type="match status" value="1"/>
</dbReference>
<dbReference type="Proteomes" id="UP000243591">
    <property type="component" value="Chromosome"/>
</dbReference>
<dbReference type="InterPro" id="IPR053162">
    <property type="entry name" value="DnaD"/>
</dbReference>